<evidence type="ECO:0000313" key="2">
    <source>
        <dbReference type="EMBL" id="GBO20317.1"/>
    </source>
</evidence>
<dbReference type="Proteomes" id="UP000499080">
    <property type="component" value="Unassembled WGS sequence"/>
</dbReference>
<evidence type="ECO:0000259" key="1">
    <source>
        <dbReference type="Pfam" id="PF14529"/>
    </source>
</evidence>
<dbReference type="Pfam" id="PF14529">
    <property type="entry name" value="Exo_endo_phos_2"/>
    <property type="match status" value="1"/>
</dbReference>
<protein>
    <recommendedName>
        <fullName evidence="1">Endonuclease/exonuclease/phosphatase domain-containing protein</fullName>
    </recommendedName>
</protein>
<dbReference type="SUPFAM" id="SSF56219">
    <property type="entry name" value="DNase I-like"/>
    <property type="match status" value="1"/>
</dbReference>
<dbReference type="InterPro" id="IPR005135">
    <property type="entry name" value="Endo/exonuclease/phosphatase"/>
</dbReference>
<dbReference type="EMBL" id="BGPR01043685">
    <property type="protein sequence ID" value="GBO20317.1"/>
    <property type="molecule type" value="Genomic_DNA"/>
</dbReference>
<proteinExistence type="predicted"/>
<feature type="domain" description="Endonuclease/exonuclease/phosphatase" evidence="1">
    <location>
        <begin position="134"/>
        <end position="250"/>
    </location>
</feature>
<dbReference type="Gene3D" id="3.60.10.10">
    <property type="entry name" value="Endonuclease/exonuclease/phosphatase"/>
    <property type="match status" value="1"/>
</dbReference>
<dbReference type="InterPro" id="IPR036691">
    <property type="entry name" value="Endo/exonu/phosph_ase_sf"/>
</dbReference>
<dbReference type="PANTHER" id="PTHR33273">
    <property type="entry name" value="DOMAIN-CONTAINING PROTEIN, PUTATIVE-RELATED"/>
    <property type="match status" value="1"/>
</dbReference>
<dbReference type="AlphaFoldDB" id="A0A4Y2V9B8"/>
<evidence type="ECO:0000313" key="3">
    <source>
        <dbReference type="Proteomes" id="UP000499080"/>
    </source>
</evidence>
<comment type="caution">
    <text evidence="2">The sequence shown here is derived from an EMBL/GenBank/DDBJ whole genome shotgun (WGS) entry which is preliminary data.</text>
</comment>
<sequence>MAHVNSQDSHKIPTPAITQLPQLNHSSHSDLAFNFNQTISQPFFEIIQINLCKTKAATDIFEETADKYNPDFFLAQEPHVSKDKIQGIPQTWKVQASTSLKAAIFTPKTSQKTTLLAIKPNTVAIKVQTATAPITLISLYSSPYSNLGETLQEMSDIISSLRGEKIIIGADLNGPPNLWGYKNKDKREETILYFILANSLFLINKQGAPPTFHTPRAQGWPDLTLCSQELIDSIDNWDVLENSSLSDHSYSKTSLSASSQFISFKRYKTKFGNHAKLTKHLLPSIEILQQEIVSINDQHSLNQVTSSLQR</sequence>
<keyword evidence="3" id="KW-1185">Reference proteome</keyword>
<dbReference type="GO" id="GO:0003824">
    <property type="term" value="F:catalytic activity"/>
    <property type="evidence" value="ECO:0007669"/>
    <property type="project" value="InterPro"/>
</dbReference>
<accession>A0A4Y2V9B8</accession>
<dbReference type="OrthoDB" id="411871at2759"/>
<gene>
    <name evidence="2" type="ORF">AVEN_130298_1</name>
</gene>
<dbReference type="PANTHER" id="PTHR33273:SF4">
    <property type="entry name" value="ENDONUCLEASE_EXONUCLEASE_PHOSPHATASE DOMAIN-CONTAINING PROTEIN"/>
    <property type="match status" value="1"/>
</dbReference>
<organism evidence="2 3">
    <name type="scientific">Araneus ventricosus</name>
    <name type="common">Orbweaver spider</name>
    <name type="synonym">Epeira ventricosa</name>
    <dbReference type="NCBI Taxonomy" id="182803"/>
    <lineage>
        <taxon>Eukaryota</taxon>
        <taxon>Metazoa</taxon>
        <taxon>Ecdysozoa</taxon>
        <taxon>Arthropoda</taxon>
        <taxon>Chelicerata</taxon>
        <taxon>Arachnida</taxon>
        <taxon>Araneae</taxon>
        <taxon>Araneomorphae</taxon>
        <taxon>Entelegynae</taxon>
        <taxon>Araneoidea</taxon>
        <taxon>Araneidae</taxon>
        <taxon>Araneus</taxon>
    </lineage>
</organism>
<reference evidence="2 3" key="1">
    <citation type="journal article" date="2019" name="Sci. Rep.">
        <title>Orb-weaving spider Araneus ventricosus genome elucidates the spidroin gene catalogue.</title>
        <authorList>
            <person name="Kono N."/>
            <person name="Nakamura H."/>
            <person name="Ohtoshi R."/>
            <person name="Moran D.A.P."/>
            <person name="Shinohara A."/>
            <person name="Yoshida Y."/>
            <person name="Fujiwara M."/>
            <person name="Mori M."/>
            <person name="Tomita M."/>
            <person name="Arakawa K."/>
        </authorList>
    </citation>
    <scope>NUCLEOTIDE SEQUENCE [LARGE SCALE GENOMIC DNA]</scope>
</reference>
<name>A0A4Y2V9B8_ARAVE</name>